<keyword evidence="6" id="KW-0238">DNA-binding</keyword>
<dbReference type="AlphaFoldDB" id="A0A2M8PHS6"/>
<dbReference type="InterPro" id="IPR036590">
    <property type="entry name" value="SRAP-like"/>
</dbReference>
<evidence type="ECO:0000256" key="2">
    <source>
        <dbReference type="ARBA" id="ARBA00022670"/>
    </source>
</evidence>
<dbReference type="Gene3D" id="3.90.1680.10">
    <property type="entry name" value="SOS response associated peptidase-like"/>
    <property type="match status" value="1"/>
</dbReference>
<dbReference type="EMBL" id="PGTM01000015">
    <property type="protein sequence ID" value="PJF37092.1"/>
    <property type="molecule type" value="Genomic_DNA"/>
</dbReference>
<evidence type="ECO:0000256" key="5">
    <source>
        <dbReference type="ARBA" id="ARBA00023124"/>
    </source>
</evidence>
<accession>A0A2M8PHS6</accession>
<dbReference type="Proteomes" id="UP000229681">
    <property type="component" value="Unassembled WGS sequence"/>
</dbReference>
<name>A0A2M8PHS6_9CHLR</name>
<dbReference type="GO" id="GO:0006508">
    <property type="term" value="P:proteolysis"/>
    <property type="evidence" value="ECO:0007669"/>
    <property type="project" value="UniProtKB-KW"/>
</dbReference>
<evidence type="ECO:0000313" key="10">
    <source>
        <dbReference type="Proteomes" id="UP000229681"/>
    </source>
</evidence>
<evidence type="ECO:0000256" key="3">
    <source>
        <dbReference type="ARBA" id="ARBA00022763"/>
    </source>
</evidence>
<dbReference type="InterPro" id="IPR003738">
    <property type="entry name" value="SRAP"/>
</dbReference>
<dbReference type="GO" id="GO:0008233">
    <property type="term" value="F:peptidase activity"/>
    <property type="evidence" value="ECO:0007669"/>
    <property type="project" value="UniProtKB-KW"/>
</dbReference>
<dbReference type="PANTHER" id="PTHR13604">
    <property type="entry name" value="DC12-RELATED"/>
    <property type="match status" value="1"/>
</dbReference>
<proteinExistence type="inferred from homology"/>
<evidence type="ECO:0000256" key="8">
    <source>
        <dbReference type="RuleBase" id="RU364100"/>
    </source>
</evidence>
<dbReference type="GO" id="GO:0016829">
    <property type="term" value="F:lyase activity"/>
    <property type="evidence" value="ECO:0007669"/>
    <property type="project" value="UniProtKB-KW"/>
</dbReference>
<evidence type="ECO:0000313" key="9">
    <source>
        <dbReference type="EMBL" id="PJF37092.1"/>
    </source>
</evidence>
<dbReference type="GO" id="GO:0003697">
    <property type="term" value="F:single-stranded DNA binding"/>
    <property type="evidence" value="ECO:0007669"/>
    <property type="project" value="InterPro"/>
</dbReference>
<comment type="caution">
    <text evidence="9">The sequence shown here is derived from an EMBL/GenBank/DDBJ whole genome shotgun (WGS) entry which is preliminary data.</text>
</comment>
<dbReference type="SUPFAM" id="SSF143081">
    <property type="entry name" value="BB1717-like"/>
    <property type="match status" value="1"/>
</dbReference>
<dbReference type="GO" id="GO:0106300">
    <property type="term" value="P:protein-DNA covalent cross-linking repair"/>
    <property type="evidence" value="ECO:0007669"/>
    <property type="project" value="InterPro"/>
</dbReference>
<keyword evidence="5" id="KW-0190">Covalent protein-DNA linkage</keyword>
<keyword evidence="3" id="KW-0227">DNA damage</keyword>
<evidence type="ECO:0000256" key="1">
    <source>
        <dbReference type="ARBA" id="ARBA00008136"/>
    </source>
</evidence>
<dbReference type="EC" id="3.4.-.-" evidence="8"/>
<dbReference type="Pfam" id="PF02586">
    <property type="entry name" value="SRAP"/>
    <property type="match status" value="1"/>
</dbReference>
<protein>
    <recommendedName>
        <fullName evidence="8">Abasic site processing protein</fullName>
        <ecNumber evidence="8">3.4.-.-</ecNumber>
    </recommendedName>
</protein>
<keyword evidence="7" id="KW-0456">Lyase</keyword>
<gene>
    <name evidence="9" type="ORF">CUN49_02060</name>
</gene>
<evidence type="ECO:0000256" key="4">
    <source>
        <dbReference type="ARBA" id="ARBA00022801"/>
    </source>
</evidence>
<organism evidence="9 10">
    <name type="scientific">Candidatus Thermofonsia Clade 1 bacterium</name>
    <dbReference type="NCBI Taxonomy" id="2364210"/>
    <lineage>
        <taxon>Bacteria</taxon>
        <taxon>Bacillati</taxon>
        <taxon>Chloroflexota</taxon>
        <taxon>Candidatus Thermofontia</taxon>
        <taxon>Candidatus Thermofonsia Clade 1</taxon>
    </lineage>
</organism>
<evidence type="ECO:0000256" key="6">
    <source>
        <dbReference type="ARBA" id="ARBA00023125"/>
    </source>
</evidence>
<reference evidence="9 10" key="1">
    <citation type="submission" date="2017-11" db="EMBL/GenBank/DDBJ databases">
        <title>Evolution of Phototrophy in the Chloroflexi Phylum Driven by Horizontal Gene Transfer.</title>
        <authorList>
            <person name="Ward L.M."/>
            <person name="Hemp J."/>
            <person name="Shih P.M."/>
            <person name="Mcglynn S.E."/>
            <person name="Fischer W."/>
        </authorList>
    </citation>
    <scope>NUCLEOTIDE SEQUENCE [LARGE SCALE GENOMIC DNA]</scope>
    <source>
        <strain evidence="9">JP3_13</strain>
    </source>
</reference>
<comment type="similarity">
    <text evidence="1 8">Belongs to the SOS response-associated peptidase family.</text>
</comment>
<keyword evidence="4 8" id="KW-0378">Hydrolase</keyword>
<evidence type="ECO:0000256" key="7">
    <source>
        <dbReference type="ARBA" id="ARBA00023239"/>
    </source>
</evidence>
<keyword evidence="2 8" id="KW-0645">Protease</keyword>
<sequence length="199" mass="22152">MCGRYSLNASADQLAEHFGVSAPAEWQPRLNAAPSQSLPVLRAEGAFALMTWGYLPSWAKTRLINARAETLSAKPTFRAAFQSRRCLVPADAFYEWQRLPNGKKQPLRFTLHNGALFAFGGLWLQEANAPPAFVIITTAANSLIAPIHERMALILPPEHYTAWLDAATPRAVLQDLLRAYPAELMRYQPADPAVLRHFD</sequence>
<dbReference type="PANTHER" id="PTHR13604:SF0">
    <property type="entry name" value="ABASIC SITE PROCESSING PROTEIN HMCES"/>
    <property type="match status" value="1"/>
</dbReference>